<evidence type="ECO:0000259" key="1">
    <source>
        <dbReference type="PROSITE" id="PS51186"/>
    </source>
</evidence>
<organism evidence="2 3">
    <name type="scientific">Amborella trichopoda</name>
    <dbReference type="NCBI Taxonomy" id="13333"/>
    <lineage>
        <taxon>Eukaryota</taxon>
        <taxon>Viridiplantae</taxon>
        <taxon>Streptophyta</taxon>
        <taxon>Embryophyta</taxon>
        <taxon>Tracheophyta</taxon>
        <taxon>Spermatophyta</taxon>
        <taxon>Magnoliopsida</taxon>
        <taxon>Amborellales</taxon>
        <taxon>Amborellaceae</taxon>
        <taxon>Amborella</taxon>
    </lineage>
</organism>
<dbReference type="InterPro" id="IPR000182">
    <property type="entry name" value="GNAT_dom"/>
</dbReference>
<dbReference type="OMA" id="SCEITKE"/>
<gene>
    <name evidence="2" type="ORF">AMTR_s00007p00115460</name>
</gene>
<dbReference type="STRING" id="13333.W1PC42"/>
<evidence type="ECO:0000313" key="3">
    <source>
        <dbReference type="Proteomes" id="UP000017836"/>
    </source>
</evidence>
<dbReference type="Pfam" id="PF23209">
    <property type="entry name" value="IDM1_C"/>
    <property type="match status" value="1"/>
</dbReference>
<reference evidence="3" key="1">
    <citation type="journal article" date="2013" name="Science">
        <title>The Amborella genome and the evolution of flowering plants.</title>
        <authorList>
            <consortium name="Amborella Genome Project"/>
        </authorList>
    </citation>
    <scope>NUCLEOTIDE SEQUENCE [LARGE SCALE GENOMIC DNA]</scope>
</reference>
<dbReference type="InterPro" id="IPR016181">
    <property type="entry name" value="Acyl_CoA_acyltransferase"/>
</dbReference>
<dbReference type="GO" id="GO:0016747">
    <property type="term" value="F:acyltransferase activity, transferring groups other than amino-acyl groups"/>
    <property type="evidence" value="ECO:0007669"/>
    <property type="project" value="InterPro"/>
</dbReference>
<feature type="domain" description="N-acetyltransferase" evidence="1">
    <location>
        <begin position="1"/>
        <end position="120"/>
    </location>
</feature>
<dbReference type="Gene3D" id="3.40.630.30">
    <property type="match status" value="1"/>
</dbReference>
<keyword evidence="3" id="KW-1185">Reference proteome</keyword>
<dbReference type="GO" id="GO:0003714">
    <property type="term" value="F:transcription corepressor activity"/>
    <property type="evidence" value="ECO:0007669"/>
    <property type="project" value="InterPro"/>
</dbReference>
<dbReference type="InterPro" id="IPR042163">
    <property type="entry name" value="PHF12"/>
</dbReference>
<protein>
    <recommendedName>
        <fullName evidence="1">N-acetyltransferase domain-containing protein</fullName>
    </recommendedName>
</protein>
<dbReference type="Gramene" id="ERN05259">
    <property type="protein sequence ID" value="ERN05259"/>
    <property type="gene ID" value="AMTR_s00007p00115460"/>
</dbReference>
<dbReference type="PROSITE" id="PS51186">
    <property type="entry name" value="GNAT"/>
    <property type="match status" value="1"/>
</dbReference>
<dbReference type="HOGENOM" id="CLU_2052763_0_0_1"/>
<evidence type="ECO:0000313" key="2">
    <source>
        <dbReference type="EMBL" id="ERN05259.1"/>
    </source>
</evidence>
<proteinExistence type="predicted"/>
<dbReference type="AlphaFoldDB" id="W1PC42"/>
<dbReference type="PANTHER" id="PTHR46309:SF12">
    <property type="entry name" value="GB|AAC80581.1"/>
    <property type="match status" value="1"/>
</dbReference>
<dbReference type="InterPro" id="IPR056511">
    <property type="entry name" value="IDM1_C"/>
</dbReference>
<name>W1PC42_AMBTC</name>
<dbReference type="SUPFAM" id="SSF55729">
    <property type="entry name" value="Acyl-CoA N-acyltransferases (Nat)"/>
    <property type="match status" value="1"/>
</dbReference>
<dbReference type="Proteomes" id="UP000017836">
    <property type="component" value="Unassembled WGS sequence"/>
</dbReference>
<dbReference type="PANTHER" id="PTHR46309">
    <property type="entry name" value="PHD FINGER PROTEIN 12"/>
    <property type="match status" value="1"/>
</dbReference>
<dbReference type="EMBL" id="KI394011">
    <property type="protein sequence ID" value="ERN05259.1"/>
    <property type="molecule type" value="Genomic_DNA"/>
</dbReference>
<sequence length="120" mass="13853">MVHILIKILDLGGFYTLILENEDDEMISVATIRVHREQIAELPLVGTSIKFQRQGMCHLLIDDLEKLLASLGVEKLLLPAAHQVKKFWENIGFQVMEKELIEEYVILNFQETTLYAKMII</sequence>
<accession>W1PC42</accession>